<evidence type="ECO:0000313" key="1">
    <source>
        <dbReference type="EMBL" id="MDM1073147.1"/>
    </source>
</evidence>
<comment type="caution">
    <text evidence="1">The sequence shown here is derived from an EMBL/GenBank/DDBJ whole genome shotgun (WGS) entry which is preliminary data.</text>
</comment>
<organism evidence="1 2">
    <name type="scientific">Empedobacter brevis</name>
    <dbReference type="NCBI Taxonomy" id="247"/>
    <lineage>
        <taxon>Bacteria</taxon>
        <taxon>Pseudomonadati</taxon>
        <taxon>Bacteroidota</taxon>
        <taxon>Flavobacteriia</taxon>
        <taxon>Flavobacteriales</taxon>
        <taxon>Weeksellaceae</taxon>
        <taxon>Empedobacter</taxon>
    </lineage>
</organism>
<dbReference type="RefSeq" id="WP_286493863.1">
    <property type="nucleotide sequence ID" value="NZ_JACAGJ010000005.1"/>
</dbReference>
<dbReference type="Proteomes" id="UP001170959">
    <property type="component" value="Unassembled WGS sequence"/>
</dbReference>
<dbReference type="AlphaFoldDB" id="A0AAJ1V8H8"/>
<name>A0AAJ1V8H8_9FLAO</name>
<gene>
    <name evidence="1" type="ORF">HX001_11695</name>
</gene>
<accession>A0AAJ1V8H8</accession>
<protein>
    <submittedName>
        <fullName evidence="1">Uncharacterized protein</fullName>
    </submittedName>
</protein>
<proteinExistence type="predicted"/>
<sequence length="139" mass="15810">MLGPDNGSVIVTNYSNREWTFSTIYDPKYGSHPVSGHRDFGFIQNSNNSYTFYTRGVDRLTDKSAETLYDLSQKLNYDIPFNIADNLWKSFQTKITDYVNSNGGKASVNSPQIKRPDWQLVKDVINGKKPLKSLSNDCK</sequence>
<dbReference type="EMBL" id="JACAGJ010000005">
    <property type="protein sequence ID" value="MDM1073147.1"/>
    <property type="molecule type" value="Genomic_DNA"/>
</dbReference>
<evidence type="ECO:0000313" key="2">
    <source>
        <dbReference type="Proteomes" id="UP001170959"/>
    </source>
</evidence>
<reference evidence="1" key="1">
    <citation type="submission" date="2020-06" db="EMBL/GenBank/DDBJ databases">
        <authorList>
            <person name="Dong N."/>
        </authorList>
    </citation>
    <scope>NUCLEOTIDE SEQUENCE</scope>
    <source>
        <strain evidence="1">R655-4</strain>
    </source>
</reference>
<reference evidence="1" key="2">
    <citation type="journal article" date="2022" name="Sci. Total Environ.">
        <title>Prevalence, transmission, and molecular epidemiology of tet(X)-positive bacteria among humans, animals, and environmental niches in China: An epidemiological, and genomic-based study.</title>
        <authorList>
            <person name="Dong N."/>
            <person name="Zeng Y."/>
            <person name="Cai C."/>
            <person name="Sun C."/>
            <person name="Lu J."/>
            <person name="Liu C."/>
            <person name="Zhou H."/>
            <person name="Sun Q."/>
            <person name="Shu L."/>
            <person name="Wang H."/>
            <person name="Wang Y."/>
            <person name="Wang S."/>
            <person name="Wu C."/>
            <person name="Chan E.W."/>
            <person name="Chen G."/>
            <person name="Shen Z."/>
            <person name="Chen S."/>
            <person name="Zhang R."/>
        </authorList>
    </citation>
    <scope>NUCLEOTIDE SEQUENCE</scope>
    <source>
        <strain evidence="1">R655-4</strain>
    </source>
</reference>